<dbReference type="InterPro" id="IPR038404">
    <property type="entry name" value="TRAP_DctP_sf"/>
</dbReference>
<protein>
    <submittedName>
        <fullName evidence="4">TRAP-type C4-dicarboxylate transport system</fullName>
    </submittedName>
</protein>
<dbReference type="Gene3D" id="3.40.190.170">
    <property type="entry name" value="Bacterial extracellular solute-binding protein, family 7"/>
    <property type="match status" value="1"/>
</dbReference>
<sequence length="361" mass="39923">MNKKLLFLVSMLLGLVLLLAACGGDSSEESARDTNEDQGTEDQDGGENEGSTDGGEETEESAETVTFRLADNQPEDYPTVVGDKEFARLVEEKTDGRYKIEVYAGGQLGDEVSVIEQIQLGSIDFARVNASPLTQFNDQIGVLSLPYLFESEEQKWEKLNGDVGRELLDTFDGSNMVGLAYYDSGERAFYNTQYTVTSPSDLEGMKIRVQQSDLAIAVVEALGASATPMAYEEVYSGLQTGVIDGAENNFPSYYTVNHYEVAPYYTLPGYTGTPEIVIGSQQVWDQLSDEDKELFREAAMESVEAQREAWAELTEEARTAVEEAGSEIAEVDDLSEWRDAVQPVYDEFGEQYGEWVNKLSE</sequence>
<feature type="chain" id="PRO_5038718232" evidence="3">
    <location>
        <begin position="21"/>
        <end position="361"/>
    </location>
</feature>
<dbReference type="EMBL" id="BAVS01000002">
    <property type="protein sequence ID" value="GAE91858.1"/>
    <property type="molecule type" value="Genomic_DNA"/>
</dbReference>
<feature type="signal peptide" evidence="3">
    <location>
        <begin position="1"/>
        <end position="20"/>
    </location>
</feature>
<dbReference type="GO" id="GO:0055085">
    <property type="term" value="P:transmembrane transport"/>
    <property type="evidence" value="ECO:0007669"/>
    <property type="project" value="InterPro"/>
</dbReference>
<dbReference type="OrthoDB" id="9776801at2"/>
<dbReference type="eggNOG" id="COG1638">
    <property type="taxonomic scope" value="Bacteria"/>
</dbReference>
<dbReference type="Proteomes" id="UP000019102">
    <property type="component" value="Unassembled WGS sequence"/>
</dbReference>
<evidence type="ECO:0000256" key="2">
    <source>
        <dbReference type="SAM" id="MobiDB-lite"/>
    </source>
</evidence>
<dbReference type="PANTHER" id="PTHR33376:SF2">
    <property type="entry name" value="DICARBOXYLATE-BINDING PERIPLASMIC PROTEIN"/>
    <property type="match status" value="1"/>
</dbReference>
<dbReference type="AlphaFoldDB" id="W4VGB1"/>
<dbReference type="PIRSF" id="PIRSF006470">
    <property type="entry name" value="DctB"/>
    <property type="match status" value="1"/>
</dbReference>
<organism evidence="4 5">
    <name type="scientific">Gracilibacillus boraciitolerans JCM 21714</name>
    <dbReference type="NCBI Taxonomy" id="1298598"/>
    <lineage>
        <taxon>Bacteria</taxon>
        <taxon>Bacillati</taxon>
        <taxon>Bacillota</taxon>
        <taxon>Bacilli</taxon>
        <taxon>Bacillales</taxon>
        <taxon>Bacillaceae</taxon>
        <taxon>Gracilibacillus</taxon>
    </lineage>
</organism>
<keyword evidence="1 3" id="KW-0732">Signal</keyword>
<evidence type="ECO:0000256" key="3">
    <source>
        <dbReference type="SAM" id="SignalP"/>
    </source>
</evidence>
<dbReference type="NCBIfam" id="NF037995">
    <property type="entry name" value="TRAP_S1"/>
    <property type="match status" value="1"/>
</dbReference>
<dbReference type="GO" id="GO:0030246">
    <property type="term" value="F:carbohydrate binding"/>
    <property type="evidence" value="ECO:0007669"/>
    <property type="project" value="TreeGrafter"/>
</dbReference>
<dbReference type="CDD" id="cd13671">
    <property type="entry name" value="PBP2_TRAP_SBP_like_3"/>
    <property type="match status" value="1"/>
</dbReference>
<reference evidence="4 5" key="1">
    <citation type="journal article" date="2014" name="Genome Announc.">
        <title>Draft Genome Sequence of the Boron-Tolerant and Moderately Halotolerant Bacterium Gracilibacillus boraciitolerans JCM 21714T.</title>
        <authorList>
            <person name="Ahmed I."/>
            <person name="Oshima K."/>
            <person name="Suda W."/>
            <person name="Kitamura K."/>
            <person name="Iida T."/>
            <person name="Ohmori Y."/>
            <person name="Fujiwara T."/>
            <person name="Hattori M."/>
            <person name="Ohkuma M."/>
        </authorList>
    </citation>
    <scope>NUCLEOTIDE SEQUENCE [LARGE SCALE GENOMIC DNA]</scope>
    <source>
        <strain evidence="4 5">JCM 21714</strain>
    </source>
</reference>
<comment type="caution">
    <text evidence="4">The sequence shown here is derived from an EMBL/GenBank/DDBJ whole genome shotgun (WGS) entry which is preliminary data.</text>
</comment>
<evidence type="ECO:0000313" key="5">
    <source>
        <dbReference type="Proteomes" id="UP000019102"/>
    </source>
</evidence>
<dbReference type="InterPro" id="IPR004682">
    <property type="entry name" value="TRAP_DctP"/>
</dbReference>
<keyword evidence="5" id="KW-1185">Reference proteome</keyword>
<feature type="compositionally biased region" description="Acidic residues" evidence="2">
    <location>
        <begin position="36"/>
        <end position="47"/>
    </location>
</feature>
<dbReference type="Pfam" id="PF03480">
    <property type="entry name" value="DctP"/>
    <property type="match status" value="1"/>
</dbReference>
<dbReference type="GO" id="GO:0030288">
    <property type="term" value="C:outer membrane-bounded periplasmic space"/>
    <property type="evidence" value="ECO:0007669"/>
    <property type="project" value="InterPro"/>
</dbReference>
<dbReference type="PROSITE" id="PS51257">
    <property type="entry name" value="PROKAR_LIPOPROTEIN"/>
    <property type="match status" value="1"/>
</dbReference>
<proteinExistence type="predicted"/>
<gene>
    <name evidence="4" type="ORF">JCM21714_824</name>
</gene>
<evidence type="ECO:0000256" key="1">
    <source>
        <dbReference type="ARBA" id="ARBA00022729"/>
    </source>
</evidence>
<name>W4VGB1_9BACI</name>
<dbReference type="NCBIfam" id="TIGR00787">
    <property type="entry name" value="dctP"/>
    <property type="match status" value="1"/>
</dbReference>
<evidence type="ECO:0000313" key="4">
    <source>
        <dbReference type="EMBL" id="GAE91858.1"/>
    </source>
</evidence>
<feature type="region of interest" description="Disordered" evidence="2">
    <location>
        <begin position="26"/>
        <end position="64"/>
    </location>
</feature>
<dbReference type="InterPro" id="IPR018389">
    <property type="entry name" value="DctP_fam"/>
</dbReference>
<accession>W4VGB1</accession>
<dbReference type="STRING" id="1298598.JCM21714_824"/>
<dbReference type="PANTHER" id="PTHR33376">
    <property type="match status" value="1"/>
</dbReference>
<dbReference type="RefSeq" id="WP_035721858.1">
    <property type="nucleotide sequence ID" value="NZ_BAVS01000002.1"/>
</dbReference>